<dbReference type="STRING" id="1817892.AUK40_00190"/>
<dbReference type="InterPro" id="IPR025641">
    <property type="entry name" value="DUF4340"/>
</dbReference>
<evidence type="ECO:0000259" key="1">
    <source>
        <dbReference type="Pfam" id="PF14238"/>
    </source>
</evidence>
<dbReference type="Proteomes" id="UP000183245">
    <property type="component" value="Unassembled WGS sequence"/>
</dbReference>
<dbReference type="Pfam" id="PF14238">
    <property type="entry name" value="DUF4340"/>
    <property type="match status" value="1"/>
</dbReference>
<dbReference type="EMBL" id="MNZT01000003">
    <property type="protein sequence ID" value="OIQ00432.1"/>
    <property type="molecule type" value="Genomic_DNA"/>
</dbReference>
<proteinExistence type="predicted"/>
<comment type="caution">
    <text evidence="2">The sequence shown here is derived from an EMBL/GenBank/DDBJ whole genome shotgun (WGS) entry which is preliminary data.</text>
</comment>
<feature type="domain" description="DUF4340" evidence="1">
    <location>
        <begin position="67"/>
        <end position="245"/>
    </location>
</feature>
<gene>
    <name evidence="2" type="ORF">AUK40_00190</name>
</gene>
<name>A0A1J5J4S0_9BACT</name>
<evidence type="ECO:0000313" key="2">
    <source>
        <dbReference type="EMBL" id="OIQ00432.1"/>
    </source>
</evidence>
<accession>A0A1J5J4S0</accession>
<sequence>MKNKQLLVLAVIFLALLLVVQGLTYLNRNQGKPQVKKMYSFTTDQIDQVELASPSETVTLQSVSGVWQLTAPFSADANTTYVTSLLNTIANLTTDGTSSTNADKQDTYQVSDTTGLKVTVSGQGKVLATFYLGKTSSDFSHTYVRADGSTAIKTAKGSLSATFNRKSGDWRNKVIIGISPDSIVSLISAPLEGAPFALAMDESGAWTIATGDTPLDQTKVATFLGAVSSLNATDFVTDSATLGLDLAKPDLTLTVQAVPSPFTLQLFTGDDKYYATLNNGTQMYVIAQYSYDSLNKRASDLM</sequence>
<reference evidence="2 3" key="1">
    <citation type="journal article" date="2016" name="Environ. Microbiol.">
        <title>Genomic resolution of a cold subsurface aquifer community provides metabolic insights for novel microbes adapted to high CO concentrations.</title>
        <authorList>
            <person name="Probst A.J."/>
            <person name="Castelle C.J."/>
            <person name="Singh A."/>
            <person name="Brown C.T."/>
            <person name="Anantharaman K."/>
            <person name="Sharon I."/>
            <person name="Hug L.A."/>
            <person name="Burstein D."/>
            <person name="Emerson J.B."/>
            <person name="Thomas B.C."/>
            <person name="Banfield J.F."/>
        </authorList>
    </citation>
    <scope>NUCLEOTIDE SEQUENCE [LARGE SCALE GENOMIC DNA]</scope>
    <source>
        <strain evidence="2">CG2_30_54_11</strain>
    </source>
</reference>
<organism evidence="2 3">
    <name type="scientific">Candidatus Wirthbacteria bacterium CG2_30_54_11</name>
    <dbReference type="NCBI Taxonomy" id="1817892"/>
    <lineage>
        <taxon>Bacteria</taxon>
        <taxon>Candidatus Wirthbacteria</taxon>
    </lineage>
</organism>
<evidence type="ECO:0000313" key="3">
    <source>
        <dbReference type="Proteomes" id="UP000183245"/>
    </source>
</evidence>
<dbReference type="AlphaFoldDB" id="A0A1J5J4S0"/>
<protein>
    <recommendedName>
        <fullName evidence="1">DUF4340 domain-containing protein</fullName>
    </recommendedName>
</protein>